<dbReference type="RefSeq" id="WP_169296973.1">
    <property type="nucleotide sequence ID" value="NZ_JABBNI010000012.1"/>
</dbReference>
<accession>A0A7Y0HMP3</accession>
<gene>
    <name evidence="1" type="ORF">HBE96_06640</name>
</gene>
<organism evidence="1 2">
    <name type="scientific">Clostridium muellerianum</name>
    <dbReference type="NCBI Taxonomy" id="2716538"/>
    <lineage>
        <taxon>Bacteria</taxon>
        <taxon>Bacillati</taxon>
        <taxon>Bacillota</taxon>
        <taxon>Clostridia</taxon>
        <taxon>Eubacteriales</taxon>
        <taxon>Clostridiaceae</taxon>
        <taxon>Clostridium</taxon>
    </lineage>
</organism>
<dbReference type="Proteomes" id="UP000537131">
    <property type="component" value="Unassembled WGS sequence"/>
</dbReference>
<protein>
    <submittedName>
        <fullName evidence="1">Uncharacterized protein</fullName>
    </submittedName>
</protein>
<dbReference type="EMBL" id="JABBNI010000012">
    <property type="protein sequence ID" value="NMM62370.1"/>
    <property type="molecule type" value="Genomic_DNA"/>
</dbReference>
<reference evidence="1 2" key="1">
    <citation type="submission" date="2020-04" db="EMBL/GenBank/DDBJ databases">
        <authorList>
            <person name="Doyle D.A."/>
        </authorList>
    </citation>
    <scope>NUCLEOTIDE SEQUENCE [LARGE SCALE GENOMIC DNA]</scope>
    <source>
        <strain evidence="1 2">P21</strain>
    </source>
</reference>
<sequence length="81" mass="9227">MSVNYKAISQPNTTFNQPRQKEWIVFHSGDCGWQIKKQTSSFLEAQSEVKELLSNGGMYTSINRVMMCEVVPIDMVITPQV</sequence>
<evidence type="ECO:0000313" key="2">
    <source>
        <dbReference type="Proteomes" id="UP000537131"/>
    </source>
</evidence>
<evidence type="ECO:0000313" key="1">
    <source>
        <dbReference type="EMBL" id="NMM62370.1"/>
    </source>
</evidence>
<keyword evidence="2" id="KW-1185">Reference proteome</keyword>
<comment type="caution">
    <text evidence="1">The sequence shown here is derived from an EMBL/GenBank/DDBJ whole genome shotgun (WGS) entry which is preliminary data.</text>
</comment>
<reference evidence="1 2" key="2">
    <citation type="submission" date="2020-06" db="EMBL/GenBank/DDBJ databases">
        <title>Complete Genome Sequence of Clostridium muelleri sp. nov. P21T, an Acid-Alcohol Producing Acetogen Isolated from Old Hay.</title>
        <authorList>
            <person name="Duncan K.E."/>
            <person name="Tanner R.S."/>
        </authorList>
    </citation>
    <scope>NUCLEOTIDE SEQUENCE [LARGE SCALE GENOMIC DNA]</scope>
    <source>
        <strain evidence="1 2">P21</strain>
    </source>
</reference>
<name>A0A7Y0HMP3_9CLOT</name>
<dbReference type="AlphaFoldDB" id="A0A7Y0HMP3"/>
<proteinExistence type="predicted"/>